<keyword evidence="4" id="KW-1185">Reference proteome</keyword>
<name>A0A1M2VHD1_TRAPU</name>
<feature type="domain" description="Cryptic POLO box 2 (CPB2)" evidence="2">
    <location>
        <begin position="97"/>
        <end position="225"/>
    </location>
</feature>
<dbReference type="OMA" id="VYDAPHL"/>
<protein>
    <submittedName>
        <fullName evidence="3">Serine/threonine-protein kinase PLK4</fullName>
    </submittedName>
</protein>
<dbReference type="GO" id="GO:0016301">
    <property type="term" value="F:kinase activity"/>
    <property type="evidence" value="ECO:0007669"/>
    <property type="project" value="UniProtKB-KW"/>
</dbReference>
<reference evidence="3 4" key="1">
    <citation type="submission" date="2016-10" db="EMBL/GenBank/DDBJ databases">
        <title>Genome sequence of the basidiomycete white-rot fungus Trametes pubescens.</title>
        <authorList>
            <person name="Makela M.R."/>
            <person name="Granchi Z."/>
            <person name="Peng M."/>
            <person name="De Vries R.P."/>
            <person name="Grigoriev I."/>
            <person name="Riley R."/>
            <person name="Hilden K."/>
        </authorList>
    </citation>
    <scope>NUCLEOTIDE SEQUENCE [LARGE SCALE GENOMIC DNA]</scope>
    <source>
        <strain evidence="3 4">FBCC735</strain>
    </source>
</reference>
<comment type="caution">
    <text evidence="3">The sequence shown here is derived from an EMBL/GenBank/DDBJ whole genome shotgun (WGS) entry which is preliminary data.</text>
</comment>
<dbReference type="OrthoDB" id="2753763at2759"/>
<organism evidence="3 4">
    <name type="scientific">Trametes pubescens</name>
    <name type="common">White-rot fungus</name>
    <dbReference type="NCBI Taxonomy" id="154538"/>
    <lineage>
        <taxon>Eukaryota</taxon>
        <taxon>Fungi</taxon>
        <taxon>Dikarya</taxon>
        <taxon>Basidiomycota</taxon>
        <taxon>Agaricomycotina</taxon>
        <taxon>Agaricomycetes</taxon>
        <taxon>Polyporales</taxon>
        <taxon>Polyporaceae</taxon>
        <taxon>Trametes</taxon>
    </lineage>
</organism>
<feature type="non-terminal residue" evidence="3">
    <location>
        <position position="1"/>
    </location>
</feature>
<dbReference type="PROSITE" id="PS51985">
    <property type="entry name" value="CPB2"/>
    <property type="match status" value="1"/>
</dbReference>
<gene>
    <name evidence="3" type="ORF">TRAPUB_2153</name>
</gene>
<dbReference type="AlphaFoldDB" id="A0A1M2VHD1"/>
<dbReference type="EMBL" id="MNAD01001232">
    <property type="protein sequence ID" value="OJT06997.1"/>
    <property type="molecule type" value="Genomic_DNA"/>
</dbReference>
<accession>A0A1M2VHD1</accession>
<evidence type="ECO:0000313" key="3">
    <source>
        <dbReference type="EMBL" id="OJT06997.1"/>
    </source>
</evidence>
<dbReference type="InterPro" id="IPR046437">
    <property type="entry name" value="Ser_Thr-PK_POLO_box_1_sf"/>
</dbReference>
<proteinExistence type="predicted"/>
<dbReference type="Proteomes" id="UP000184267">
    <property type="component" value="Unassembled WGS sequence"/>
</dbReference>
<dbReference type="InterPro" id="IPR033699">
    <property type="entry name" value="POLO_box_Plk4_1"/>
</dbReference>
<sequence length="225" mass="25177">LKPQTHKVSRGQLVVLPSRSLLVDFREGERRKGGKGREVMVISADGDTIEVYDAPHLSTPCCLAEATAAYSLAHLPQTYMKQYNDAARLVDQLKARIPKLVHYADEAKCTLMANRPLGDIEIVIPAEEDKKNPQQKAIRLWLHQKKCTLEISRYSGKPVGSNGRKDFGEWTKKVVALDPGFVFAAEDEVALDDLERLAMRHLSEFLRICDVANSLQDRRDGAKPA</sequence>
<keyword evidence="3" id="KW-0808">Transferase</keyword>
<dbReference type="InterPro" id="IPR033698">
    <property type="entry name" value="POLO_box_Plk4_2"/>
</dbReference>
<dbReference type="STRING" id="154538.A0A1M2VHD1"/>
<keyword evidence="3" id="KW-0418">Kinase</keyword>
<dbReference type="Gene3D" id="3.30.1120.120">
    <property type="match status" value="1"/>
</dbReference>
<evidence type="ECO:0000313" key="4">
    <source>
        <dbReference type="Proteomes" id="UP000184267"/>
    </source>
</evidence>
<evidence type="ECO:0000259" key="1">
    <source>
        <dbReference type="PROSITE" id="PS51984"/>
    </source>
</evidence>
<dbReference type="PROSITE" id="PS51984">
    <property type="entry name" value="CPB1"/>
    <property type="match status" value="1"/>
</dbReference>
<feature type="domain" description="Cryptic POLO box 1 (CPB1)" evidence="1">
    <location>
        <begin position="1"/>
        <end position="96"/>
    </location>
</feature>
<evidence type="ECO:0000259" key="2">
    <source>
        <dbReference type="PROSITE" id="PS51985"/>
    </source>
</evidence>